<keyword evidence="1" id="KW-0597">Phosphoprotein</keyword>
<feature type="modified residue" description="4-aspartylphosphate" evidence="1">
    <location>
        <position position="136"/>
    </location>
</feature>
<dbReference type="SUPFAM" id="SSF52172">
    <property type="entry name" value="CheY-like"/>
    <property type="match status" value="1"/>
</dbReference>
<dbReference type="Gene3D" id="3.40.50.2300">
    <property type="match status" value="1"/>
</dbReference>
<reference evidence="5" key="1">
    <citation type="journal article" date="2019" name="Int. J. Syst. Evol. Microbiol.">
        <title>The Global Catalogue of Microorganisms (GCM) 10K type strain sequencing project: providing services to taxonomists for standard genome sequencing and annotation.</title>
        <authorList>
            <consortium name="The Broad Institute Genomics Platform"/>
            <consortium name="The Broad Institute Genome Sequencing Center for Infectious Disease"/>
            <person name="Wu L."/>
            <person name="Ma J."/>
        </authorList>
    </citation>
    <scope>NUCLEOTIDE SEQUENCE [LARGE SCALE GENOMIC DNA]</scope>
    <source>
        <strain evidence="5">CGMCC 1.15419</strain>
    </source>
</reference>
<evidence type="ECO:0000256" key="2">
    <source>
        <dbReference type="SAM" id="MobiDB-lite"/>
    </source>
</evidence>
<evidence type="ECO:0000256" key="1">
    <source>
        <dbReference type="PROSITE-ProRule" id="PRU00169"/>
    </source>
</evidence>
<comment type="caution">
    <text evidence="4">The sequence shown here is derived from an EMBL/GenBank/DDBJ whole genome shotgun (WGS) entry which is preliminary data.</text>
</comment>
<sequence>MGETSQTYKLRLLKASDGQEQRLAVRVLALSRPLVSTADASRKSWEKGNDQETDFRNTGTREPRRAFVKEDQESRANMLDRFARYALVTDGSPLIRMNIQSILTRAGFRVLTAAGFDDAMEILASRGHFLKLLITDVQRPPGKLTGCDLAFQCARSWPEIGIVVTSGATSLSPGELPEGALFVPKPFSEEMVGRCIHQLVTE</sequence>
<feature type="region of interest" description="Disordered" evidence="2">
    <location>
        <begin position="40"/>
        <end position="64"/>
    </location>
</feature>
<gene>
    <name evidence="4" type="ORF">GCM10011402_35750</name>
</gene>
<name>A0ABQ1VM63_9RHOB</name>
<dbReference type="RefSeq" id="WP_188716981.1">
    <property type="nucleotide sequence ID" value="NZ_BMIV01000026.1"/>
</dbReference>
<dbReference type="InterPro" id="IPR011006">
    <property type="entry name" value="CheY-like_superfamily"/>
</dbReference>
<dbReference type="PROSITE" id="PS50110">
    <property type="entry name" value="RESPONSE_REGULATORY"/>
    <property type="match status" value="1"/>
</dbReference>
<evidence type="ECO:0000313" key="5">
    <source>
        <dbReference type="Proteomes" id="UP000640509"/>
    </source>
</evidence>
<accession>A0ABQ1VM63</accession>
<feature type="domain" description="Response regulatory" evidence="3">
    <location>
        <begin position="85"/>
        <end position="200"/>
    </location>
</feature>
<proteinExistence type="predicted"/>
<evidence type="ECO:0000313" key="4">
    <source>
        <dbReference type="EMBL" id="GGF80003.1"/>
    </source>
</evidence>
<protein>
    <recommendedName>
        <fullName evidence="3">Response regulatory domain-containing protein</fullName>
    </recommendedName>
</protein>
<organism evidence="4 5">
    <name type="scientific">Paracoccus acridae</name>
    <dbReference type="NCBI Taxonomy" id="1795310"/>
    <lineage>
        <taxon>Bacteria</taxon>
        <taxon>Pseudomonadati</taxon>
        <taxon>Pseudomonadota</taxon>
        <taxon>Alphaproteobacteria</taxon>
        <taxon>Rhodobacterales</taxon>
        <taxon>Paracoccaceae</taxon>
        <taxon>Paracoccus</taxon>
    </lineage>
</organism>
<dbReference type="Proteomes" id="UP000640509">
    <property type="component" value="Unassembled WGS sequence"/>
</dbReference>
<keyword evidence="5" id="KW-1185">Reference proteome</keyword>
<dbReference type="InterPro" id="IPR001789">
    <property type="entry name" value="Sig_transdc_resp-reg_receiver"/>
</dbReference>
<evidence type="ECO:0000259" key="3">
    <source>
        <dbReference type="PROSITE" id="PS50110"/>
    </source>
</evidence>
<dbReference type="EMBL" id="BMIV01000026">
    <property type="protein sequence ID" value="GGF80003.1"/>
    <property type="molecule type" value="Genomic_DNA"/>
</dbReference>